<name>A0A3M2S5Q3_9HYPO</name>
<dbReference type="EMBL" id="NKUJ01000131">
    <property type="protein sequence ID" value="RMJ12602.1"/>
    <property type="molecule type" value="Genomic_DNA"/>
</dbReference>
<comment type="caution">
    <text evidence="2">The sequence shown here is derived from an EMBL/GenBank/DDBJ whole genome shotgun (WGS) entry which is preliminary data.</text>
</comment>
<sequence>MSARQCDRRSRFERHKETDPGKKEATQTDVAVASPGIKSQPNTANGPPLAPCTQHSPRMGTEAEAL</sequence>
<organism evidence="2 3">
    <name type="scientific">Fusarium kuroshium</name>
    <dbReference type="NCBI Taxonomy" id="2010991"/>
    <lineage>
        <taxon>Eukaryota</taxon>
        <taxon>Fungi</taxon>
        <taxon>Dikarya</taxon>
        <taxon>Ascomycota</taxon>
        <taxon>Pezizomycotina</taxon>
        <taxon>Sordariomycetes</taxon>
        <taxon>Hypocreomycetidae</taxon>
        <taxon>Hypocreales</taxon>
        <taxon>Nectriaceae</taxon>
        <taxon>Fusarium</taxon>
        <taxon>Fusarium solani species complex</taxon>
    </lineage>
</organism>
<feature type="region of interest" description="Disordered" evidence="1">
    <location>
        <begin position="1"/>
        <end position="66"/>
    </location>
</feature>
<proteinExistence type="predicted"/>
<keyword evidence="3" id="KW-1185">Reference proteome</keyword>
<dbReference type="Proteomes" id="UP000277212">
    <property type="component" value="Unassembled WGS sequence"/>
</dbReference>
<protein>
    <submittedName>
        <fullName evidence="2">Uncharacterized protein</fullName>
    </submittedName>
</protein>
<gene>
    <name evidence="2" type="ORF">CDV36_007758</name>
</gene>
<reference evidence="2 3" key="1">
    <citation type="submission" date="2017-06" db="EMBL/GenBank/DDBJ databases">
        <title>Comparative genomic analysis of Ambrosia Fusariam Clade fungi.</title>
        <authorList>
            <person name="Stajich J.E."/>
            <person name="Carrillo J."/>
            <person name="Kijimoto T."/>
            <person name="Eskalen A."/>
            <person name="O'Donnell K."/>
            <person name="Kasson M."/>
        </authorList>
    </citation>
    <scope>NUCLEOTIDE SEQUENCE [LARGE SCALE GENOMIC DNA]</scope>
    <source>
        <strain evidence="2">UCR3666</strain>
    </source>
</reference>
<feature type="compositionally biased region" description="Basic and acidic residues" evidence="1">
    <location>
        <begin position="1"/>
        <end position="26"/>
    </location>
</feature>
<evidence type="ECO:0000313" key="3">
    <source>
        <dbReference type="Proteomes" id="UP000277212"/>
    </source>
</evidence>
<accession>A0A3M2S5Q3</accession>
<evidence type="ECO:0000313" key="2">
    <source>
        <dbReference type="EMBL" id="RMJ12602.1"/>
    </source>
</evidence>
<evidence type="ECO:0000256" key="1">
    <source>
        <dbReference type="SAM" id="MobiDB-lite"/>
    </source>
</evidence>
<dbReference type="AlphaFoldDB" id="A0A3M2S5Q3"/>